<protein>
    <submittedName>
        <fullName evidence="1">J domain-containing protein</fullName>
    </submittedName>
</protein>
<evidence type="ECO:0000313" key="1">
    <source>
        <dbReference type="EMBL" id="MBD1362988.1"/>
    </source>
</evidence>
<comment type="caution">
    <text evidence="1">The sequence shown here is derived from an EMBL/GenBank/DDBJ whole genome shotgun (WGS) entry which is preliminary data.</text>
</comment>
<dbReference type="SUPFAM" id="SSF46565">
    <property type="entry name" value="Chaperone J-domain"/>
    <property type="match status" value="1"/>
</dbReference>
<evidence type="ECO:0000313" key="2">
    <source>
        <dbReference type="Proteomes" id="UP000606600"/>
    </source>
</evidence>
<keyword evidence="2" id="KW-1185">Reference proteome</keyword>
<gene>
    <name evidence="1" type="ORF">IDJ77_04120</name>
</gene>
<dbReference type="RefSeq" id="WP_191187663.1">
    <property type="nucleotide sequence ID" value="NZ_JACWMY010000002.1"/>
</dbReference>
<dbReference type="InterPro" id="IPR001623">
    <property type="entry name" value="DnaJ_domain"/>
</dbReference>
<sequence length="160" mass="18368">MKWFNDCPTLEEVKAKYKQLAKRYHPDLGGDTATMQDINKEYAFAAAKAVRGANLSDEEAENEILSSEAYRIAIEQIIHLEAVTIELVGYWIWVTGNTYPNRATLKAAGFLFASKKQAWYFRTAEYKVNKSSSKSLEEIRNKYGSEVLNEDKRGRNRFIN</sequence>
<reference evidence="1 2" key="1">
    <citation type="submission" date="2020-09" db="EMBL/GenBank/DDBJ databases">
        <title>Novel species of Mucilaginibacter isolated from a glacier on the Tibetan Plateau.</title>
        <authorList>
            <person name="Liu Q."/>
            <person name="Xin Y.-H."/>
        </authorList>
    </citation>
    <scope>NUCLEOTIDE SEQUENCE [LARGE SCALE GENOMIC DNA]</scope>
    <source>
        <strain evidence="1 2">ZT4R22</strain>
    </source>
</reference>
<dbReference type="Proteomes" id="UP000606600">
    <property type="component" value="Unassembled WGS sequence"/>
</dbReference>
<dbReference type="CDD" id="cd06257">
    <property type="entry name" value="DnaJ"/>
    <property type="match status" value="1"/>
</dbReference>
<dbReference type="EMBL" id="JACWMY010000002">
    <property type="protein sequence ID" value="MBD1362988.1"/>
    <property type="molecule type" value="Genomic_DNA"/>
</dbReference>
<dbReference type="Gene3D" id="1.10.287.110">
    <property type="entry name" value="DnaJ domain"/>
    <property type="match status" value="1"/>
</dbReference>
<name>A0ABR7WLJ4_9SPHI</name>
<proteinExistence type="predicted"/>
<dbReference type="InterPro" id="IPR036869">
    <property type="entry name" value="J_dom_sf"/>
</dbReference>
<organism evidence="1 2">
    <name type="scientific">Mucilaginibacter pankratovii</name>
    <dbReference type="NCBI Taxonomy" id="2772110"/>
    <lineage>
        <taxon>Bacteria</taxon>
        <taxon>Pseudomonadati</taxon>
        <taxon>Bacteroidota</taxon>
        <taxon>Sphingobacteriia</taxon>
        <taxon>Sphingobacteriales</taxon>
        <taxon>Sphingobacteriaceae</taxon>
        <taxon>Mucilaginibacter</taxon>
    </lineage>
</organism>
<accession>A0ABR7WLJ4</accession>